<evidence type="ECO:0000256" key="1">
    <source>
        <dbReference type="ARBA" id="ARBA00022679"/>
    </source>
</evidence>
<keyword evidence="4" id="KW-0689">Ribosomal protein</keyword>
<evidence type="ECO:0000313" key="5">
    <source>
        <dbReference type="Proteomes" id="UP000295484"/>
    </source>
</evidence>
<comment type="caution">
    <text evidence="4">The sequence shown here is derived from an EMBL/GenBank/DDBJ whole genome shotgun (WGS) entry which is preliminary data.</text>
</comment>
<organism evidence="4 5">
    <name type="scientific">Rhodovulum visakhapatnamense</name>
    <dbReference type="NCBI Taxonomy" id="364297"/>
    <lineage>
        <taxon>Bacteria</taxon>
        <taxon>Pseudomonadati</taxon>
        <taxon>Pseudomonadota</taxon>
        <taxon>Alphaproteobacteria</taxon>
        <taxon>Rhodobacterales</taxon>
        <taxon>Paracoccaceae</taxon>
        <taxon>Rhodovulum</taxon>
    </lineage>
</organism>
<name>A0A4R8FTS2_9RHOB</name>
<dbReference type="Gene3D" id="3.40.630.30">
    <property type="match status" value="1"/>
</dbReference>
<dbReference type="Proteomes" id="UP000295484">
    <property type="component" value="Unassembled WGS sequence"/>
</dbReference>
<dbReference type="InterPro" id="IPR051016">
    <property type="entry name" value="Diverse_Substrate_AcTransf"/>
</dbReference>
<feature type="domain" description="N-acetyltransferase" evidence="3">
    <location>
        <begin position="37"/>
        <end position="181"/>
    </location>
</feature>
<dbReference type="PANTHER" id="PTHR10545">
    <property type="entry name" value="DIAMINE N-ACETYLTRANSFERASE"/>
    <property type="match status" value="1"/>
</dbReference>
<keyword evidence="2" id="KW-0012">Acyltransferase</keyword>
<dbReference type="GO" id="GO:0005840">
    <property type="term" value="C:ribosome"/>
    <property type="evidence" value="ECO:0007669"/>
    <property type="project" value="UniProtKB-KW"/>
</dbReference>
<evidence type="ECO:0000313" key="4">
    <source>
        <dbReference type="EMBL" id="TDX30086.1"/>
    </source>
</evidence>
<dbReference type="SUPFAM" id="SSF55729">
    <property type="entry name" value="Acyl-CoA N-acyltransferases (Nat)"/>
    <property type="match status" value="1"/>
</dbReference>
<proteinExistence type="predicted"/>
<keyword evidence="4" id="KW-0687">Ribonucleoprotein</keyword>
<sequence length="181" mass="20289">MAPDPRPTLVKTAPLSQDAVAGFPLLSRERPPSVTDLLVRPLRPEDAASWRRLWAAYLDFYETSVPAETYDITFARLLHGGDPNMGCRLALSGGKVVGLVHFIFHRHCWRPENVCYLQDLYADPAMRGRGVGRALIEAVYAVADSRGTPSVYWLTQDSNETARQLYDRIGQPTPFVKYVRG</sequence>
<accession>A0A4R8FTS2</accession>
<keyword evidence="1" id="KW-0808">Transferase</keyword>
<dbReference type="PROSITE" id="PS51186">
    <property type="entry name" value="GNAT"/>
    <property type="match status" value="1"/>
</dbReference>
<dbReference type="InterPro" id="IPR000182">
    <property type="entry name" value="GNAT_dom"/>
</dbReference>
<evidence type="ECO:0000259" key="3">
    <source>
        <dbReference type="PROSITE" id="PS51186"/>
    </source>
</evidence>
<dbReference type="Pfam" id="PF00583">
    <property type="entry name" value="Acetyltransf_1"/>
    <property type="match status" value="1"/>
</dbReference>
<dbReference type="InterPro" id="IPR016181">
    <property type="entry name" value="Acyl_CoA_acyltransferase"/>
</dbReference>
<dbReference type="AlphaFoldDB" id="A0A4R8FTS2"/>
<dbReference type="PANTHER" id="PTHR10545:SF42">
    <property type="entry name" value="ACETYLTRANSFERASE"/>
    <property type="match status" value="1"/>
</dbReference>
<reference evidence="4 5" key="1">
    <citation type="submission" date="2019-03" db="EMBL/GenBank/DDBJ databases">
        <title>Genomic Encyclopedia of Type Strains, Phase IV (KMG-IV): sequencing the most valuable type-strain genomes for metagenomic binning, comparative biology and taxonomic classification.</title>
        <authorList>
            <person name="Goeker M."/>
        </authorList>
    </citation>
    <scope>NUCLEOTIDE SEQUENCE [LARGE SCALE GENOMIC DNA]</scope>
    <source>
        <strain evidence="4 5">JA181</strain>
    </source>
</reference>
<evidence type="ECO:0000256" key="2">
    <source>
        <dbReference type="ARBA" id="ARBA00023315"/>
    </source>
</evidence>
<gene>
    <name evidence="4" type="ORF">EV657_10753</name>
</gene>
<dbReference type="CDD" id="cd04301">
    <property type="entry name" value="NAT_SF"/>
    <property type="match status" value="1"/>
</dbReference>
<dbReference type="GO" id="GO:0008080">
    <property type="term" value="F:N-acetyltransferase activity"/>
    <property type="evidence" value="ECO:0007669"/>
    <property type="project" value="TreeGrafter"/>
</dbReference>
<dbReference type="EMBL" id="SOEB01000007">
    <property type="protein sequence ID" value="TDX30086.1"/>
    <property type="molecule type" value="Genomic_DNA"/>
</dbReference>
<protein>
    <submittedName>
        <fullName evidence="4">Ribosomal protein S18 acetylase RimI-like enzyme</fullName>
    </submittedName>
</protein>